<dbReference type="GO" id="GO:0000160">
    <property type="term" value="P:phosphorelay signal transduction system"/>
    <property type="evidence" value="ECO:0007669"/>
    <property type="project" value="InterPro"/>
</dbReference>
<evidence type="ECO:0000256" key="2">
    <source>
        <dbReference type="PROSITE-ProRule" id="PRU01091"/>
    </source>
</evidence>
<dbReference type="SUPFAM" id="SSF48452">
    <property type="entry name" value="TPR-like"/>
    <property type="match status" value="1"/>
</dbReference>
<keyword evidence="1 2" id="KW-0238">DNA-binding</keyword>
<name>A0A1G7STA3_9HYPH</name>
<dbReference type="EMBL" id="FNCS01000001">
    <property type="protein sequence ID" value="SDG26014.1"/>
    <property type="molecule type" value="Genomic_DNA"/>
</dbReference>
<dbReference type="InterPro" id="IPR001867">
    <property type="entry name" value="OmpR/PhoB-type_DNA-bd"/>
</dbReference>
<gene>
    <name evidence="4" type="ORF">SAMN04487974_101700</name>
</gene>
<sequence>MWLSGSIRALGERLGLAMSRASAEIFPKKSPSLRPSADTLMIGNTIVDLASGTVVGPDGRRAALRPKPAAVLTVLAARPGHIVSKAELLDTVWASRFVDEDALVQCIGDIRRALGADGAALKTYAKRGYSLDIARPVRHHPMSRWGMALALATLMLIGGLWTATSFRDENPSPDAGPAIAVLPFSALSEGERWQRLAQALTLDVISDLARNDWIFVYADAASRSLADAGLDAARDMGADYLLTGSVQTEAGRARLSVALIGTQGGQHVWGEQFTGSVADLLDLQRDASEAVIGQLAARWSGPIARHERAAAVGRGAANLTAYDLYLQAAERIQVYGISDMEEAERLLKRAVALDPGFGEAWAKLSLLSYSRVHPEMTEAEMEALWAQGDAAALEAIRVSPDVPTALVQAANVVRWTDPDRAEQMVRRAATLAPNDADLLAYMAFRALHFPALGEEAMGWIERAITLNPTRPDWYDWNRGAVMVLNGYYDEAVSSYRRAPDHIEARAGLVAALALAGHEDEAREKMAALMAQTPHFTPQWFADAAGLHPDAARIFTQGFEIAAQAP</sequence>
<dbReference type="Proteomes" id="UP000199495">
    <property type="component" value="Unassembled WGS sequence"/>
</dbReference>
<evidence type="ECO:0000256" key="1">
    <source>
        <dbReference type="ARBA" id="ARBA00023125"/>
    </source>
</evidence>
<dbReference type="GO" id="GO:0003677">
    <property type="term" value="F:DNA binding"/>
    <property type="evidence" value="ECO:0007669"/>
    <property type="project" value="UniProtKB-UniRule"/>
</dbReference>
<dbReference type="PANTHER" id="PTHR12558">
    <property type="entry name" value="CELL DIVISION CYCLE 16,23,27"/>
    <property type="match status" value="1"/>
</dbReference>
<accession>A0A1G7STA3</accession>
<organism evidence="4 5">
    <name type="scientific">Pelagibacterium luteolum</name>
    <dbReference type="NCBI Taxonomy" id="440168"/>
    <lineage>
        <taxon>Bacteria</taxon>
        <taxon>Pseudomonadati</taxon>
        <taxon>Pseudomonadota</taxon>
        <taxon>Alphaproteobacteria</taxon>
        <taxon>Hyphomicrobiales</taxon>
        <taxon>Devosiaceae</taxon>
        <taxon>Pelagibacterium</taxon>
    </lineage>
</organism>
<dbReference type="AlphaFoldDB" id="A0A1G7STA3"/>
<dbReference type="STRING" id="440168.SAMN04487974_101700"/>
<evidence type="ECO:0000313" key="4">
    <source>
        <dbReference type="EMBL" id="SDG26014.1"/>
    </source>
</evidence>
<dbReference type="GO" id="GO:0006355">
    <property type="term" value="P:regulation of DNA-templated transcription"/>
    <property type="evidence" value="ECO:0007669"/>
    <property type="project" value="InterPro"/>
</dbReference>
<dbReference type="Gene3D" id="3.40.50.10070">
    <property type="entry name" value="TolB, N-terminal domain"/>
    <property type="match status" value="1"/>
</dbReference>
<dbReference type="SMART" id="SM00862">
    <property type="entry name" value="Trans_reg_C"/>
    <property type="match status" value="1"/>
</dbReference>
<dbReference type="Gene3D" id="1.25.40.10">
    <property type="entry name" value="Tetratricopeptide repeat domain"/>
    <property type="match status" value="2"/>
</dbReference>
<proteinExistence type="predicted"/>
<dbReference type="InterPro" id="IPR016032">
    <property type="entry name" value="Sig_transdc_resp-reg_C-effctor"/>
</dbReference>
<dbReference type="PROSITE" id="PS51755">
    <property type="entry name" value="OMPR_PHOB"/>
    <property type="match status" value="1"/>
</dbReference>
<dbReference type="SUPFAM" id="SSF52964">
    <property type="entry name" value="TolB, N-terminal domain"/>
    <property type="match status" value="1"/>
</dbReference>
<dbReference type="SUPFAM" id="SSF46894">
    <property type="entry name" value="C-terminal effector domain of the bipartite response regulators"/>
    <property type="match status" value="1"/>
</dbReference>
<dbReference type="InterPro" id="IPR036388">
    <property type="entry name" value="WH-like_DNA-bd_sf"/>
</dbReference>
<protein>
    <submittedName>
        <fullName evidence="4">TolB amino-terminal domain-containing protein</fullName>
    </submittedName>
</protein>
<keyword evidence="5" id="KW-1185">Reference proteome</keyword>
<dbReference type="PANTHER" id="PTHR12558:SF33">
    <property type="entry name" value="BLL7664 PROTEIN"/>
    <property type="match status" value="1"/>
</dbReference>
<feature type="DNA-binding region" description="OmpR/PhoB-type" evidence="2">
    <location>
        <begin position="37"/>
        <end position="133"/>
    </location>
</feature>
<evidence type="ECO:0000259" key="3">
    <source>
        <dbReference type="PROSITE" id="PS51755"/>
    </source>
</evidence>
<reference evidence="4 5" key="1">
    <citation type="submission" date="2016-10" db="EMBL/GenBank/DDBJ databases">
        <authorList>
            <person name="de Groot N.N."/>
        </authorList>
    </citation>
    <scope>NUCLEOTIDE SEQUENCE [LARGE SCALE GENOMIC DNA]</scope>
    <source>
        <strain evidence="4 5">CGMCC 1.10267</strain>
    </source>
</reference>
<dbReference type="Pfam" id="PF00486">
    <property type="entry name" value="Trans_reg_C"/>
    <property type="match status" value="1"/>
</dbReference>
<dbReference type="CDD" id="cd00383">
    <property type="entry name" value="trans_reg_C"/>
    <property type="match status" value="1"/>
</dbReference>
<feature type="domain" description="OmpR/PhoB-type" evidence="3">
    <location>
        <begin position="37"/>
        <end position="133"/>
    </location>
</feature>
<dbReference type="Gene3D" id="1.10.10.10">
    <property type="entry name" value="Winged helix-like DNA-binding domain superfamily/Winged helix DNA-binding domain"/>
    <property type="match status" value="1"/>
</dbReference>
<dbReference type="InterPro" id="IPR011990">
    <property type="entry name" value="TPR-like_helical_dom_sf"/>
</dbReference>
<evidence type="ECO:0000313" key="5">
    <source>
        <dbReference type="Proteomes" id="UP000199495"/>
    </source>
</evidence>